<sequence length="248" mass="27513">MYKPAFNPAGRLLAALALFFALAPPALAADTYRAEIVILERLADPILNEQMGSKQPEIQQGEKRLWVVDESGNRNSDIRTTNNLTLNTAASRLENSGKYKVLMKTGWIQKFPPNYNGDPMRVEVGEFLERAGHRAVEGTIEINRRRYLLVNVQLNHWQETGGSNTTTASSEPATREETPNGDNNEQGDSAGADTQGVGTSPASMPGMSEPSGKELVTWIREVRRMRSKEIHFLDSPTIGVLVYFRPLD</sequence>
<dbReference type="EMBL" id="JBHSDI010000010">
    <property type="protein sequence ID" value="MFC4258616.1"/>
    <property type="molecule type" value="Genomic_DNA"/>
</dbReference>
<dbReference type="InterPro" id="IPR021241">
    <property type="entry name" value="CsiV"/>
</dbReference>
<dbReference type="RefSeq" id="WP_379886144.1">
    <property type="nucleotide sequence ID" value="NZ_JBHSDI010000010.1"/>
</dbReference>
<dbReference type="Pfam" id="PF10972">
    <property type="entry name" value="CsiV"/>
    <property type="match status" value="1"/>
</dbReference>
<keyword evidence="4" id="KW-1185">Reference proteome</keyword>
<comment type="caution">
    <text evidence="3">The sequence shown here is derived from an EMBL/GenBank/DDBJ whole genome shotgun (WGS) entry which is preliminary data.</text>
</comment>
<evidence type="ECO:0000313" key="3">
    <source>
        <dbReference type="EMBL" id="MFC4258616.1"/>
    </source>
</evidence>
<proteinExistence type="predicted"/>
<feature type="chain" id="PRO_5046398859" evidence="2">
    <location>
        <begin position="29"/>
        <end position="248"/>
    </location>
</feature>
<protein>
    <submittedName>
        <fullName evidence="3">CsiV family protein</fullName>
    </submittedName>
</protein>
<feature type="compositionally biased region" description="Polar residues" evidence="1">
    <location>
        <begin position="159"/>
        <end position="172"/>
    </location>
</feature>
<name>A0ABV8QE35_9GAMM</name>
<evidence type="ECO:0000313" key="4">
    <source>
        <dbReference type="Proteomes" id="UP001595798"/>
    </source>
</evidence>
<feature type="region of interest" description="Disordered" evidence="1">
    <location>
        <begin position="159"/>
        <end position="212"/>
    </location>
</feature>
<organism evidence="3 4">
    <name type="scientific">Marinobacter lacisalsi</name>
    <dbReference type="NCBI Taxonomy" id="475979"/>
    <lineage>
        <taxon>Bacteria</taxon>
        <taxon>Pseudomonadati</taxon>
        <taxon>Pseudomonadota</taxon>
        <taxon>Gammaproteobacteria</taxon>
        <taxon>Pseudomonadales</taxon>
        <taxon>Marinobacteraceae</taxon>
        <taxon>Marinobacter</taxon>
    </lineage>
</organism>
<gene>
    <name evidence="3" type="ORF">ACFOZ5_06140</name>
</gene>
<feature type="signal peptide" evidence="2">
    <location>
        <begin position="1"/>
        <end position="28"/>
    </location>
</feature>
<keyword evidence="2" id="KW-0732">Signal</keyword>
<evidence type="ECO:0000256" key="2">
    <source>
        <dbReference type="SAM" id="SignalP"/>
    </source>
</evidence>
<reference evidence="4" key="1">
    <citation type="journal article" date="2019" name="Int. J. Syst. Evol. Microbiol.">
        <title>The Global Catalogue of Microorganisms (GCM) 10K type strain sequencing project: providing services to taxonomists for standard genome sequencing and annotation.</title>
        <authorList>
            <consortium name="The Broad Institute Genomics Platform"/>
            <consortium name="The Broad Institute Genome Sequencing Center for Infectious Disease"/>
            <person name="Wu L."/>
            <person name="Ma J."/>
        </authorList>
    </citation>
    <scope>NUCLEOTIDE SEQUENCE [LARGE SCALE GENOMIC DNA]</scope>
    <source>
        <strain evidence="4">CECT 7297</strain>
    </source>
</reference>
<evidence type="ECO:0000256" key="1">
    <source>
        <dbReference type="SAM" id="MobiDB-lite"/>
    </source>
</evidence>
<dbReference type="Proteomes" id="UP001595798">
    <property type="component" value="Unassembled WGS sequence"/>
</dbReference>
<accession>A0ABV8QE35</accession>